<proteinExistence type="predicted"/>
<evidence type="ECO:0000313" key="3">
    <source>
        <dbReference type="EMBL" id="WZN63806.1"/>
    </source>
</evidence>
<dbReference type="InterPro" id="IPR035925">
    <property type="entry name" value="BSD_dom_sf"/>
</dbReference>
<evidence type="ECO:0000256" key="1">
    <source>
        <dbReference type="SAM" id="MobiDB-lite"/>
    </source>
</evidence>
<dbReference type="Proteomes" id="UP001472866">
    <property type="component" value="Chromosome 08"/>
</dbReference>
<feature type="compositionally biased region" description="Basic and acidic residues" evidence="1">
    <location>
        <begin position="134"/>
        <end position="143"/>
    </location>
</feature>
<feature type="domain" description="BSD" evidence="2">
    <location>
        <begin position="183"/>
        <end position="226"/>
    </location>
</feature>
<dbReference type="Pfam" id="PF03909">
    <property type="entry name" value="BSD"/>
    <property type="match status" value="1"/>
</dbReference>
<keyword evidence="4" id="KW-1185">Reference proteome</keyword>
<dbReference type="EMBL" id="CP151508">
    <property type="protein sequence ID" value="WZN63806.1"/>
    <property type="molecule type" value="Genomic_DNA"/>
</dbReference>
<feature type="compositionally biased region" description="Low complexity" evidence="1">
    <location>
        <begin position="43"/>
        <end position="55"/>
    </location>
</feature>
<dbReference type="AlphaFoldDB" id="A0AAX4PCK9"/>
<dbReference type="PANTHER" id="PTHR31923:SF1">
    <property type="entry name" value="BSD DOMAIN-CONTAINING PROTEIN"/>
    <property type="match status" value="1"/>
</dbReference>
<dbReference type="SUPFAM" id="SSF140383">
    <property type="entry name" value="BSD domain-like"/>
    <property type="match status" value="1"/>
</dbReference>
<accession>A0AAX4PCK9</accession>
<feature type="region of interest" description="Disordered" evidence="1">
    <location>
        <begin position="258"/>
        <end position="316"/>
    </location>
</feature>
<evidence type="ECO:0000259" key="2">
    <source>
        <dbReference type="PROSITE" id="PS50858"/>
    </source>
</evidence>
<gene>
    <name evidence="3" type="ORF">HKI87_08g53590</name>
</gene>
<feature type="compositionally biased region" description="Acidic residues" evidence="1">
    <location>
        <begin position="300"/>
        <end position="316"/>
    </location>
</feature>
<evidence type="ECO:0000313" key="4">
    <source>
        <dbReference type="Proteomes" id="UP001472866"/>
    </source>
</evidence>
<name>A0AAX4PCK9_9CHLO</name>
<dbReference type="InterPro" id="IPR005607">
    <property type="entry name" value="BSD_dom"/>
</dbReference>
<protein>
    <submittedName>
        <fullName evidence="3">BSD domain-containing protein</fullName>
    </submittedName>
</protein>
<dbReference type="Gene3D" id="1.10.3970.10">
    <property type="entry name" value="BSD domain"/>
    <property type="match status" value="1"/>
</dbReference>
<organism evidence="3 4">
    <name type="scientific">Chloropicon roscoffensis</name>
    <dbReference type="NCBI Taxonomy" id="1461544"/>
    <lineage>
        <taxon>Eukaryota</taxon>
        <taxon>Viridiplantae</taxon>
        <taxon>Chlorophyta</taxon>
        <taxon>Chloropicophyceae</taxon>
        <taxon>Chloropicales</taxon>
        <taxon>Chloropicaceae</taxon>
        <taxon>Chloropicon</taxon>
    </lineage>
</organism>
<dbReference type="PANTHER" id="PTHR31923">
    <property type="entry name" value="BSD DOMAIN-CONTAINING PROTEIN"/>
    <property type="match status" value="1"/>
</dbReference>
<feature type="region of interest" description="Disordered" evidence="1">
    <location>
        <begin position="22"/>
        <end position="74"/>
    </location>
</feature>
<dbReference type="PROSITE" id="PS50858">
    <property type="entry name" value="BSD"/>
    <property type="match status" value="1"/>
</dbReference>
<feature type="compositionally biased region" description="Acidic residues" evidence="1">
    <location>
        <begin position="275"/>
        <end position="287"/>
    </location>
</feature>
<feature type="region of interest" description="Disordered" evidence="1">
    <location>
        <begin position="124"/>
        <end position="143"/>
    </location>
</feature>
<sequence length="342" mass="36796">MQGFLTSVSALAKDVSAAATQAAAQAKTQAQKTQEEFRRVVNSASSAEAGETASGEGEDTAQAQGSEVGQAASGGKGLETFNTFFSRAKEVAKDMAVNARATAEEAQGKLSELTASSAALLSANKQGNDLESESQGKKSERERYGVTDDMVAFVKGLTPDMFMAKSQEWPKEDNDSWKLTPWQEKHVLLVLKEANELRDCRYLLTPKKMSEQRFWEIYFALSQRLMFNKPAGVEAPQAKGAEASVAGAAERVEGLALREGGADSEGEGTPSADGEQSEGELSEDLEAYLESVLADKDASDGEGDEENDDDEEDGNLEDYINELEEDIGSDTSDEIVKVEKDD</sequence>
<reference evidence="3 4" key="1">
    <citation type="submission" date="2024-03" db="EMBL/GenBank/DDBJ databases">
        <title>Complete genome sequence of the green alga Chloropicon roscoffensis RCC1871.</title>
        <authorList>
            <person name="Lemieux C."/>
            <person name="Pombert J.-F."/>
            <person name="Otis C."/>
            <person name="Turmel M."/>
        </authorList>
    </citation>
    <scope>NUCLEOTIDE SEQUENCE [LARGE SCALE GENOMIC DNA]</scope>
    <source>
        <strain evidence="3 4">RCC1871</strain>
    </source>
</reference>
<feature type="compositionally biased region" description="Low complexity" evidence="1">
    <location>
        <begin position="22"/>
        <end position="32"/>
    </location>
</feature>